<evidence type="ECO:0000313" key="2">
    <source>
        <dbReference type="Proteomes" id="UP000887566"/>
    </source>
</evidence>
<accession>A0A914UU90</accession>
<dbReference type="WBParaSite" id="PSAMB.scaffold125size75095.g2407.t1">
    <property type="protein sequence ID" value="PSAMB.scaffold125size75095.g2407.t1"/>
    <property type="gene ID" value="PSAMB.scaffold125size75095.g2407"/>
</dbReference>
<feature type="compositionally biased region" description="Basic and acidic residues" evidence="1">
    <location>
        <begin position="8"/>
        <end position="18"/>
    </location>
</feature>
<evidence type="ECO:0000256" key="1">
    <source>
        <dbReference type="SAM" id="MobiDB-lite"/>
    </source>
</evidence>
<evidence type="ECO:0000313" key="3">
    <source>
        <dbReference type="WBParaSite" id="PSAMB.scaffold125size75095.g2407.t1"/>
    </source>
</evidence>
<protein>
    <submittedName>
        <fullName evidence="3">Uncharacterized protein</fullName>
    </submittedName>
</protein>
<reference evidence="3" key="1">
    <citation type="submission" date="2022-11" db="UniProtKB">
        <authorList>
            <consortium name="WormBaseParasite"/>
        </authorList>
    </citation>
    <scope>IDENTIFICATION</scope>
</reference>
<organism evidence="2 3">
    <name type="scientific">Plectus sambesii</name>
    <dbReference type="NCBI Taxonomy" id="2011161"/>
    <lineage>
        <taxon>Eukaryota</taxon>
        <taxon>Metazoa</taxon>
        <taxon>Ecdysozoa</taxon>
        <taxon>Nematoda</taxon>
        <taxon>Chromadorea</taxon>
        <taxon>Plectida</taxon>
        <taxon>Plectina</taxon>
        <taxon>Plectoidea</taxon>
        <taxon>Plectidae</taxon>
        <taxon>Plectus</taxon>
    </lineage>
</organism>
<dbReference type="AlphaFoldDB" id="A0A914UU90"/>
<keyword evidence="2" id="KW-1185">Reference proteome</keyword>
<sequence>MQEGEGLPTEHTKGENARKRGGQLGAMVRVARRRSECRSGRLRRRRAKKNDWLLDRNRRPPVPLFTLAGRRHTVAICRAESVRQRRCRRIAAHRSPDDAAAAAYIRRRIN</sequence>
<feature type="region of interest" description="Disordered" evidence="1">
    <location>
        <begin position="1"/>
        <end position="50"/>
    </location>
</feature>
<dbReference type="Proteomes" id="UP000887566">
    <property type="component" value="Unplaced"/>
</dbReference>
<name>A0A914UU90_9BILA</name>
<proteinExistence type="predicted"/>